<evidence type="ECO:0000313" key="2">
    <source>
        <dbReference type="EMBL" id="KKL71105.1"/>
    </source>
</evidence>
<feature type="region of interest" description="Disordered" evidence="1">
    <location>
        <begin position="36"/>
        <end position="56"/>
    </location>
</feature>
<protein>
    <submittedName>
        <fullName evidence="2">Uncharacterized protein</fullName>
    </submittedName>
</protein>
<organism evidence="2">
    <name type="scientific">marine sediment metagenome</name>
    <dbReference type="NCBI Taxonomy" id="412755"/>
    <lineage>
        <taxon>unclassified sequences</taxon>
        <taxon>metagenomes</taxon>
        <taxon>ecological metagenomes</taxon>
    </lineage>
</organism>
<sequence length="144" mass="16256">MSKNKKAKGKTLTDLDEPIRSIDGEPVWRGRETLMGMPILPRDKDGQPTGETPKQEMLTRRKAILYAMAVETKEQASDADAKLRAGHLQVAFWSVSTVKVDAEDITFIKERLNNRWNGVIYTIMDDYLEGVETLQVETESSDAK</sequence>
<accession>A0A0F9GNX7</accession>
<reference evidence="2" key="1">
    <citation type="journal article" date="2015" name="Nature">
        <title>Complex archaea that bridge the gap between prokaryotes and eukaryotes.</title>
        <authorList>
            <person name="Spang A."/>
            <person name="Saw J.H."/>
            <person name="Jorgensen S.L."/>
            <person name="Zaremba-Niedzwiedzka K."/>
            <person name="Martijn J."/>
            <person name="Lind A.E."/>
            <person name="van Eijk R."/>
            <person name="Schleper C."/>
            <person name="Guy L."/>
            <person name="Ettema T.J."/>
        </authorList>
    </citation>
    <scope>NUCLEOTIDE SEQUENCE</scope>
</reference>
<gene>
    <name evidence="2" type="ORF">LCGC14_2098250</name>
</gene>
<proteinExistence type="predicted"/>
<dbReference type="AlphaFoldDB" id="A0A0F9GNX7"/>
<name>A0A0F9GNX7_9ZZZZ</name>
<dbReference type="EMBL" id="LAZR01025689">
    <property type="protein sequence ID" value="KKL71105.1"/>
    <property type="molecule type" value="Genomic_DNA"/>
</dbReference>
<evidence type="ECO:0000256" key="1">
    <source>
        <dbReference type="SAM" id="MobiDB-lite"/>
    </source>
</evidence>
<comment type="caution">
    <text evidence="2">The sequence shown here is derived from an EMBL/GenBank/DDBJ whole genome shotgun (WGS) entry which is preliminary data.</text>
</comment>